<keyword evidence="4" id="KW-1185">Reference proteome</keyword>
<dbReference type="InterPro" id="IPR052019">
    <property type="entry name" value="F420H2_bilvrd_red/Heme_oxyg"/>
</dbReference>
<dbReference type="Proteomes" id="UP001597260">
    <property type="component" value="Unassembled WGS sequence"/>
</dbReference>
<protein>
    <submittedName>
        <fullName evidence="3">Pyridoxamine 5'-phosphate oxidase family protein</fullName>
    </submittedName>
</protein>
<dbReference type="Gene3D" id="2.30.110.10">
    <property type="entry name" value="Electron Transport, Fmn-binding Protein, Chain A"/>
    <property type="match status" value="1"/>
</dbReference>
<dbReference type="InterPro" id="IPR012349">
    <property type="entry name" value="Split_barrel_FMN-bd"/>
</dbReference>
<evidence type="ECO:0000313" key="3">
    <source>
        <dbReference type="EMBL" id="MFD1322149.1"/>
    </source>
</evidence>
<dbReference type="SUPFAM" id="SSF50475">
    <property type="entry name" value="FMN-binding split barrel"/>
    <property type="match status" value="1"/>
</dbReference>
<name>A0ABW3YCH9_9ACTN</name>
<accession>A0ABW3YCH9</accession>
<reference evidence="4" key="1">
    <citation type="journal article" date="2019" name="Int. J. Syst. Evol. Microbiol.">
        <title>The Global Catalogue of Microorganisms (GCM) 10K type strain sequencing project: providing services to taxonomists for standard genome sequencing and annotation.</title>
        <authorList>
            <consortium name="The Broad Institute Genomics Platform"/>
            <consortium name="The Broad Institute Genome Sequencing Center for Infectious Disease"/>
            <person name="Wu L."/>
            <person name="Ma J."/>
        </authorList>
    </citation>
    <scope>NUCLEOTIDE SEQUENCE [LARGE SCALE GENOMIC DNA]</scope>
    <source>
        <strain evidence="4">JCM 31037</strain>
    </source>
</reference>
<dbReference type="EMBL" id="JBHTMP010000017">
    <property type="protein sequence ID" value="MFD1322149.1"/>
    <property type="molecule type" value="Genomic_DNA"/>
</dbReference>
<feature type="domain" description="Pyridoxamine 5'-phosphate oxidase N-terminal" evidence="2">
    <location>
        <begin position="26"/>
        <end position="127"/>
    </location>
</feature>
<evidence type="ECO:0000256" key="1">
    <source>
        <dbReference type="ARBA" id="ARBA00023002"/>
    </source>
</evidence>
<dbReference type="InterPro" id="IPR011576">
    <property type="entry name" value="Pyridox_Oxase_N"/>
</dbReference>
<dbReference type="Pfam" id="PF01243">
    <property type="entry name" value="PNPOx_N"/>
    <property type="match status" value="1"/>
</dbReference>
<sequence>MVEKEPVGELDPRFSSEGATAIEWAQAREHLVDAEVYWLSTVRPEGRPHVTPLLALWHDDMLYFCTGPTERKARNLAANAHCVLTTGSNMLNKGLDLVVEGEAVQVDDDGRLRRIAAAYESKYGSDWHFEVRDGVFHNAAGGTALVYEVAPTTIFGFAKGEYGQTRWRFSA</sequence>
<dbReference type="PANTHER" id="PTHR35176:SF4">
    <property type="entry name" value="PYRIDOXAMINE 5'-PHOSPHATE OXIDASE-RELATED FMN-BINDING"/>
    <property type="match status" value="1"/>
</dbReference>
<gene>
    <name evidence="3" type="ORF">ACFQ4H_13710</name>
</gene>
<organism evidence="3 4">
    <name type="scientific">Micromonospora sonneratiae</name>
    <dbReference type="NCBI Taxonomy" id="1184706"/>
    <lineage>
        <taxon>Bacteria</taxon>
        <taxon>Bacillati</taxon>
        <taxon>Actinomycetota</taxon>
        <taxon>Actinomycetes</taxon>
        <taxon>Micromonosporales</taxon>
        <taxon>Micromonosporaceae</taxon>
        <taxon>Micromonospora</taxon>
    </lineage>
</organism>
<keyword evidence="1" id="KW-0560">Oxidoreductase</keyword>
<comment type="caution">
    <text evidence="3">The sequence shown here is derived from an EMBL/GenBank/DDBJ whole genome shotgun (WGS) entry which is preliminary data.</text>
</comment>
<evidence type="ECO:0000313" key="4">
    <source>
        <dbReference type="Proteomes" id="UP001597260"/>
    </source>
</evidence>
<dbReference type="RefSeq" id="WP_377570725.1">
    <property type="nucleotide sequence ID" value="NZ_JBHTMP010000017.1"/>
</dbReference>
<proteinExistence type="predicted"/>
<dbReference type="PANTHER" id="PTHR35176">
    <property type="entry name" value="HEME OXYGENASE HI_0854-RELATED"/>
    <property type="match status" value="1"/>
</dbReference>
<evidence type="ECO:0000259" key="2">
    <source>
        <dbReference type="Pfam" id="PF01243"/>
    </source>
</evidence>